<dbReference type="EMBL" id="CP048914">
    <property type="protein sequence ID" value="QMS84489.1"/>
    <property type="molecule type" value="Genomic_DNA"/>
</dbReference>
<feature type="transmembrane region" description="Helical" evidence="1">
    <location>
        <begin position="104"/>
        <end position="125"/>
    </location>
</feature>
<evidence type="ECO:0000313" key="3">
    <source>
        <dbReference type="Proteomes" id="UP000514720"/>
    </source>
</evidence>
<evidence type="ECO:0008006" key="4">
    <source>
        <dbReference type="Google" id="ProtNLM"/>
    </source>
</evidence>
<organism evidence="2 3">
    <name type="scientific">Candidatus Xianfuyuplasma coldseepsis</name>
    <dbReference type="NCBI Taxonomy" id="2782163"/>
    <lineage>
        <taxon>Bacteria</taxon>
        <taxon>Bacillati</taxon>
        <taxon>Mycoplasmatota</taxon>
        <taxon>Mollicutes</taxon>
        <taxon>Candidatus Izemoplasmatales</taxon>
        <taxon>Candidatus Izemoplasmataceae</taxon>
        <taxon>Candidatus Xianfuyuplasma</taxon>
    </lineage>
</organism>
<feature type="transmembrane region" description="Helical" evidence="1">
    <location>
        <begin position="78"/>
        <end position="97"/>
    </location>
</feature>
<keyword evidence="1" id="KW-1133">Transmembrane helix</keyword>
<dbReference type="Pfam" id="PF16316">
    <property type="entry name" value="DUF4956"/>
    <property type="match status" value="1"/>
</dbReference>
<dbReference type="AlphaFoldDB" id="A0A7L7KPX8"/>
<dbReference type="RefSeq" id="WP_258878102.1">
    <property type="nucleotide sequence ID" value="NZ_CP048914.1"/>
</dbReference>
<accession>A0A7L7KPX8</accession>
<gene>
    <name evidence="2" type="ORF">G4Z02_01580</name>
</gene>
<evidence type="ECO:0000313" key="2">
    <source>
        <dbReference type="EMBL" id="QMS84489.1"/>
    </source>
</evidence>
<protein>
    <recommendedName>
        <fullName evidence="4">DUF4956 domain-containing protein</fullName>
    </recommendedName>
</protein>
<keyword evidence="1" id="KW-0812">Transmembrane</keyword>
<feature type="transmembrane region" description="Helical" evidence="1">
    <location>
        <begin position="20"/>
        <end position="43"/>
    </location>
</feature>
<dbReference type="Proteomes" id="UP000514720">
    <property type="component" value="Chromosome"/>
</dbReference>
<dbReference type="InterPro" id="IPR032531">
    <property type="entry name" value="DUF4956"/>
</dbReference>
<sequence>MSFSDLINQDIIDLYNAQNISLEVIVFNIIVVFLLSLLILFTYKKSYQTTVYNRSFAVSLPITAMVTSVIIISVASNIILSLGMVGALSIVRFRTALKNPFDTVFMFWAIGLGITIGAGLIIVAILSTLLIAGAVFLLIYLEVFTSTYFLIVRATDPKQEQAILDSVKDVYKKYTLRNKTVKDQALDLTLEVRSKEDKSLLVSQIKDIESVKSVIVLSHQGDYISE</sequence>
<keyword evidence="1" id="KW-0472">Membrane</keyword>
<feature type="transmembrane region" description="Helical" evidence="1">
    <location>
        <begin position="131"/>
        <end position="151"/>
    </location>
</feature>
<dbReference type="KEGG" id="xcl:G4Z02_01580"/>
<evidence type="ECO:0000256" key="1">
    <source>
        <dbReference type="SAM" id="Phobius"/>
    </source>
</evidence>
<proteinExistence type="predicted"/>
<name>A0A7L7KPX8_9MOLU</name>
<reference evidence="2 3" key="1">
    <citation type="submission" date="2020-02" db="EMBL/GenBank/DDBJ databases">
        <authorList>
            <person name="Zheng R.K."/>
            <person name="Sun C.M."/>
        </authorList>
    </citation>
    <scope>NUCLEOTIDE SEQUENCE [LARGE SCALE GENOMIC DNA]</scope>
    <source>
        <strain evidence="3">zrk13</strain>
    </source>
</reference>
<keyword evidence="3" id="KW-1185">Reference proteome</keyword>